<keyword evidence="6" id="KW-0814">Transposable element</keyword>
<reference evidence="7 8" key="1">
    <citation type="submission" date="2014-04" db="EMBL/GenBank/DDBJ databases">
        <title>Genome sequencing of Vibrio navarrensis strains.</title>
        <authorList>
            <person name="Gladney L.M."/>
            <person name="Katz L.S."/>
            <person name="Marino-Ramirez L."/>
            <person name="Jordan I.K."/>
        </authorList>
    </citation>
    <scope>NUCLEOTIDE SEQUENCE [LARGE SCALE GENOMIC DNA]</scope>
    <source>
        <strain evidence="7 8">ATCC 51183</strain>
    </source>
</reference>
<dbReference type="GO" id="GO:0003677">
    <property type="term" value="F:DNA binding"/>
    <property type="evidence" value="ECO:0007669"/>
    <property type="project" value="UniProtKB-UniRule"/>
</dbReference>
<organism evidence="7 8">
    <name type="scientific">Vibrio navarrensis</name>
    <dbReference type="NCBI Taxonomy" id="29495"/>
    <lineage>
        <taxon>Bacteria</taxon>
        <taxon>Pseudomonadati</taxon>
        <taxon>Pseudomonadota</taxon>
        <taxon>Gammaproteobacteria</taxon>
        <taxon>Vibrionales</taxon>
        <taxon>Vibrionaceae</taxon>
        <taxon>Vibrio</taxon>
    </lineage>
</organism>
<evidence type="ECO:0000256" key="1">
    <source>
        <dbReference type="ARBA" id="ARBA00002190"/>
    </source>
</evidence>
<evidence type="ECO:0000256" key="4">
    <source>
        <dbReference type="ARBA" id="ARBA00023125"/>
    </source>
</evidence>
<proteinExistence type="inferred from homology"/>
<evidence type="ECO:0000313" key="7">
    <source>
        <dbReference type="EMBL" id="KGK10095.1"/>
    </source>
</evidence>
<dbReference type="PANTHER" id="PTHR33217">
    <property type="entry name" value="TRANSPOSASE FOR INSERTION SEQUENCE ELEMENT IS1081"/>
    <property type="match status" value="1"/>
</dbReference>
<dbReference type="Proteomes" id="UP000029994">
    <property type="component" value="Unassembled WGS sequence"/>
</dbReference>
<dbReference type="GO" id="GO:0006313">
    <property type="term" value="P:DNA transposition"/>
    <property type="evidence" value="ECO:0007669"/>
    <property type="project" value="UniProtKB-UniRule"/>
</dbReference>
<dbReference type="PANTHER" id="PTHR33217:SF5">
    <property type="entry name" value="MUTATOR FAMILY TRANSPOSASE"/>
    <property type="match status" value="1"/>
</dbReference>
<dbReference type="GO" id="GO:0004803">
    <property type="term" value="F:transposase activity"/>
    <property type="evidence" value="ECO:0007669"/>
    <property type="project" value="UniProtKB-UniRule"/>
</dbReference>
<keyword evidence="5 6" id="KW-0233">DNA recombination</keyword>
<comment type="caution">
    <text evidence="7">The sequence shown here is derived from an EMBL/GenBank/DDBJ whole genome shotgun (WGS) entry which is preliminary data.</text>
</comment>
<comment type="similarity">
    <text evidence="2 6">Belongs to the transposase mutator family.</text>
</comment>
<keyword evidence="8" id="KW-1185">Reference proteome</keyword>
<gene>
    <name evidence="7" type="ORF">EA26_01720</name>
</gene>
<dbReference type="AlphaFoldDB" id="A0A099MIU7"/>
<accession>A0A099MIU7</accession>
<sequence length="71" mass="8303">MLAFTSATRAAAEQALEDFAEKWDAEHPTISRSWRANWERLSVFFDYPVEIRKAIYTTNAIVIRIACYNLY</sequence>
<evidence type="ECO:0000256" key="6">
    <source>
        <dbReference type="RuleBase" id="RU365089"/>
    </source>
</evidence>
<dbReference type="EMBL" id="JMCG01000001">
    <property type="protein sequence ID" value="KGK10095.1"/>
    <property type="molecule type" value="Genomic_DNA"/>
</dbReference>
<dbReference type="STRING" id="29495.EA26_01720"/>
<evidence type="ECO:0000256" key="2">
    <source>
        <dbReference type="ARBA" id="ARBA00010961"/>
    </source>
</evidence>
<keyword evidence="3 6" id="KW-0815">Transposition</keyword>
<protein>
    <recommendedName>
        <fullName evidence="6">Mutator family transposase</fullName>
    </recommendedName>
</protein>
<evidence type="ECO:0000256" key="3">
    <source>
        <dbReference type="ARBA" id="ARBA00022578"/>
    </source>
</evidence>
<dbReference type="InterPro" id="IPR001207">
    <property type="entry name" value="Transposase_mutator"/>
</dbReference>
<dbReference type="eggNOG" id="COG3328">
    <property type="taxonomic scope" value="Bacteria"/>
</dbReference>
<name>A0A099MIU7_9VIBR</name>
<evidence type="ECO:0000256" key="5">
    <source>
        <dbReference type="ARBA" id="ARBA00023172"/>
    </source>
</evidence>
<evidence type="ECO:0000313" key="8">
    <source>
        <dbReference type="Proteomes" id="UP000029994"/>
    </source>
</evidence>
<keyword evidence="4 6" id="KW-0238">DNA-binding</keyword>
<comment type="function">
    <text evidence="1 6">Required for the transposition of the insertion element.</text>
</comment>
<dbReference type="Pfam" id="PF00872">
    <property type="entry name" value="Transposase_mut"/>
    <property type="match status" value="1"/>
</dbReference>